<dbReference type="SUPFAM" id="SSF53633">
    <property type="entry name" value="Carbamate kinase-like"/>
    <property type="match status" value="1"/>
</dbReference>
<dbReference type="GO" id="GO:0005524">
    <property type="term" value="F:ATP binding"/>
    <property type="evidence" value="ECO:0007669"/>
    <property type="project" value="UniProtKB-KW"/>
</dbReference>
<evidence type="ECO:0000313" key="9">
    <source>
        <dbReference type="EMBL" id="KAG2216758.1"/>
    </source>
</evidence>
<comment type="caution">
    <text evidence="9">The sequence shown here is derived from an EMBL/GenBank/DDBJ whole genome shotgun (WGS) entry which is preliminary data.</text>
</comment>
<dbReference type="CDD" id="cd04242">
    <property type="entry name" value="AAK_G5K_ProB"/>
    <property type="match status" value="1"/>
</dbReference>
<dbReference type="FunFam" id="3.40.1160.10:FF:000018">
    <property type="entry name" value="Glutamate 5-kinase"/>
    <property type="match status" value="1"/>
</dbReference>
<dbReference type="OrthoDB" id="409889at2759"/>
<protein>
    <recommendedName>
        <fullName evidence="8">PUA domain-containing protein</fullName>
    </recommendedName>
</protein>
<name>A0A8H7VHK5_9FUNG</name>
<evidence type="ECO:0000259" key="8">
    <source>
        <dbReference type="SMART" id="SM00359"/>
    </source>
</evidence>
<dbReference type="InterPro" id="IPR036393">
    <property type="entry name" value="AceGlu_kinase-like_sf"/>
</dbReference>
<evidence type="ECO:0000256" key="4">
    <source>
        <dbReference type="ARBA" id="ARBA00022679"/>
    </source>
</evidence>
<keyword evidence="4" id="KW-0808">Transferase</keyword>
<dbReference type="Gene3D" id="3.40.1160.10">
    <property type="entry name" value="Acetylglutamate kinase-like"/>
    <property type="match status" value="1"/>
</dbReference>
<dbReference type="PIRSF" id="PIRSF000729">
    <property type="entry name" value="GK"/>
    <property type="match status" value="1"/>
</dbReference>
<dbReference type="SMART" id="SM00359">
    <property type="entry name" value="PUA"/>
    <property type="match status" value="1"/>
</dbReference>
<keyword evidence="3" id="KW-0641">Proline biosynthesis</keyword>
<keyword evidence="7" id="KW-0067">ATP-binding</keyword>
<keyword evidence="5" id="KW-0547">Nucleotide-binding</keyword>
<dbReference type="InterPro" id="IPR019797">
    <property type="entry name" value="Glutamate_5-kinase_CS"/>
</dbReference>
<dbReference type="PROSITE" id="PS00902">
    <property type="entry name" value="GLUTAMATE_5_KINASE"/>
    <property type="match status" value="1"/>
</dbReference>
<keyword evidence="1" id="KW-0963">Cytoplasm</keyword>
<dbReference type="Proteomes" id="UP000646827">
    <property type="component" value="Unassembled WGS sequence"/>
</dbReference>
<dbReference type="InterPro" id="IPR001048">
    <property type="entry name" value="Asp/Glu/Uridylate_kinase"/>
</dbReference>
<dbReference type="HAMAP" id="MF_00456">
    <property type="entry name" value="ProB"/>
    <property type="match status" value="1"/>
</dbReference>
<dbReference type="InterPro" id="IPR005715">
    <property type="entry name" value="Glu_5kinase/COase_Synthase"/>
</dbReference>
<dbReference type="GO" id="GO:1901607">
    <property type="term" value="P:alpha-amino acid biosynthetic process"/>
    <property type="evidence" value="ECO:0007669"/>
    <property type="project" value="UniProtKB-ARBA"/>
</dbReference>
<proteinExistence type="inferred from homology"/>
<dbReference type="AlphaFoldDB" id="A0A8H7VHK5"/>
<dbReference type="InterPro" id="IPR041739">
    <property type="entry name" value="G5K_ProB"/>
</dbReference>
<dbReference type="SUPFAM" id="SSF88697">
    <property type="entry name" value="PUA domain-like"/>
    <property type="match status" value="1"/>
</dbReference>
<dbReference type="PANTHER" id="PTHR43654:SF3">
    <property type="entry name" value="GLUTAMATE 5-KINASE"/>
    <property type="match status" value="1"/>
</dbReference>
<dbReference type="PROSITE" id="PS50890">
    <property type="entry name" value="PUA"/>
    <property type="match status" value="1"/>
</dbReference>
<keyword evidence="10" id="KW-1185">Reference proteome</keyword>
<dbReference type="Gene3D" id="2.30.130.10">
    <property type="entry name" value="PUA domain"/>
    <property type="match status" value="1"/>
</dbReference>
<dbReference type="CDD" id="cd21157">
    <property type="entry name" value="PUA_G5K"/>
    <property type="match status" value="1"/>
</dbReference>
<dbReference type="InterPro" id="IPR036974">
    <property type="entry name" value="PUA_sf"/>
</dbReference>
<dbReference type="Pfam" id="PF01472">
    <property type="entry name" value="PUA"/>
    <property type="match status" value="1"/>
</dbReference>
<dbReference type="GO" id="GO:0005829">
    <property type="term" value="C:cytosol"/>
    <property type="evidence" value="ECO:0007669"/>
    <property type="project" value="TreeGrafter"/>
</dbReference>
<evidence type="ECO:0000313" key="10">
    <source>
        <dbReference type="Proteomes" id="UP000646827"/>
    </source>
</evidence>
<dbReference type="InterPro" id="IPR015947">
    <property type="entry name" value="PUA-like_sf"/>
</dbReference>
<evidence type="ECO:0000256" key="3">
    <source>
        <dbReference type="ARBA" id="ARBA00022650"/>
    </source>
</evidence>
<evidence type="ECO:0000256" key="5">
    <source>
        <dbReference type="ARBA" id="ARBA00022741"/>
    </source>
</evidence>
<dbReference type="EMBL" id="JAEPRB010000363">
    <property type="protein sequence ID" value="KAG2216758.1"/>
    <property type="molecule type" value="Genomic_DNA"/>
</dbReference>
<evidence type="ECO:0000256" key="7">
    <source>
        <dbReference type="ARBA" id="ARBA00022840"/>
    </source>
</evidence>
<dbReference type="GO" id="GO:0004349">
    <property type="term" value="F:glutamate 5-kinase activity"/>
    <property type="evidence" value="ECO:0007669"/>
    <property type="project" value="InterPro"/>
</dbReference>
<dbReference type="PRINTS" id="PR00474">
    <property type="entry name" value="GLU5KINASE"/>
</dbReference>
<keyword evidence="6" id="KW-0418">Kinase</keyword>
<dbReference type="GO" id="GO:0003723">
    <property type="term" value="F:RNA binding"/>
    <property type="evidence" value="ECO:0007669"/>
    <property type="project" value="InterPro"/>
</dbReference>
<evidence type="ECO:0000256" key="6">
    <source>
        <dbReference type="ARBA" id="ARBA00022777"/>
    </source>
</evidence>
<organism evidence="9 10">
    <name type="scientific">Circinella minor</name>
    <dbReference type="NCBI Taxonomy" id="1195481"/>
    <lineage>
        <taxon>Eukaryota</taxon>
        <taxon>Fungi</taxon>
        <taxon>Fungi incertae sedis</taxon>
        <taxon>Mucoromycota</taxon>
        <taxon>Mucoromycotina</taxon>
        <taxon>Mucoromycetes</taxon>
        <taxon>Mucorales</taxon>
        <taxon>Lichtheimiaceae</taxon>
        <taxon>Circinella</taxon>
    </lineage>
</organism>
<dbReference type="InterPro" id="IPR011529">
    <property type="entry name" value="Glu_5kinase"/>
</dbReference>
<evidence type="ECO:0000256" key="1">
    <source>
        <dbReference type="ARBA" id="ARBA00022490"/>
    </source>
</evidence>
<gene>
    <name evidence="9" type="ORF">INT45_010800</name>
</gene>
<sequence length="423" mass="46494">MIYHNHQNSHRPSQSSLTIVIKVGTTTICDEKTHYPMLSNLSSLVELVLKLKSQGHRVVLVSSAAVATGLRRLNINDRPTKVSTLQAISAVGQGRLIRLYDDLFGQFNQPIAQVLLTKNDLSERAQYLNAVSCLEEILELGVVPIVNENDTICPQEIRFGDNDTLSAITAGMLKADYLFLLTDVDCLYTDNPRTNPDAKNVSVCHDIQALQEQVCVASRGSSLGTGGMSTKLVAADLATAVGVRTVITHGAKPENLMKIIEADDNGTLITPHELPVVTGDDLLARGLPLHTLFTAKDNLLYDRKWWIKHGLHTAGRVYIDEGAMKAILSKKQRSSLFAAGIVEVEKNFVANQAVMIVYQRKDENGHVVEEIDVGKGIVNYSSVEIGRIRGCQSHDIFDILGYMDAETVIDRDNLVRILEDSIV</sequence>
<dbReference type="PANTHER" id="PTHR43654">
    <property type="entry name" value="GLUTAMATE 5-KINASE"/>
    <property type="match status" value="1"/>
</dbReference>
<evidence type="ECO:0000256" key="2">
    <source>
        <dbReference type="ARBA" id="ARBA00022605"/>
    </source>
</evidence>
<reference evidence="9 10" key="1">
    <citation type="submission" date="2020-12" db="EMBL/GenBank/DDBJ databases">
        <title>Metabolic potential, ecology and presence of endohyphal bacteria is reflected in genomic diversity of Mucoromycotina.</title>
        <authorList>
            <person name="Muszewska A."/>
            <person name="Okrasinska A."/>
            <person name="Steczkiewicz K."/>
            <person name="Drgas O."/>
            <person name="Orlowska M."/>
            <person name="Perlinska-Lenart U."/>
            <person name="Aleksandrzak-Piekarczyk T."/>
            <person name="Szatraj K."/>
            <person name="Zielenkiewicz U."/>
            <person name="Pilsyk S."/>
            <person name="Malc E."/>
            <person name="Mieczkowski P."/>
            <person name="Kruszewska J.S."/>
            <person name="Biernat P."/>
            <person name="Pawlowska J."/>
        </authorList>
    </citation>
    <scope>NUCLEOTIDE SEQUENCE [LARGE SCALE GENOMIC DNA]</scope>
    <source>
        <strain evidence="9 10">CBS 142.35</strain>
    </source>
</reference>
<dbReference type="NCBIfam" id="TIGR01027">
    <property type="entry name" value="proB"/>
    <property type="match status" value="1"/>
</dbReference>
<dbReference type="InterPro" id="IPR001057">
    <property type="entry name" value="Glu/AcGlu_kinase"/>
</dbReference>
<feature type="domain" description="PUA" evidence="8">
    <location>
        <begin position="315"/>
        <end position="409"/>
    </location>
</feature>
<dbReference type="Pfam" id="PF00696">
    <property type="entry name" value="AA_kinase"/>
    <property type="match status" value="1"/>
</dbReference>
<keyword evidence="2" id="KW-0028">Amino-acid biosynthesis</keyword>
<accession>A0A8H7VHK5</accession>
<dbReference type="InterPro" id="IPR002478">
    <property type="entry name" value="PUA"/>
</dbReference>